<dbReference type="Proteomes" id="UP000239504">
    <property type="component" value="Unassembled WGS sequence"/>
</dbReference>
<feature type="compositionally biased region" description="Acidic residues" evidence="1">
    <location>
        <begin position="104"/>
        <end position="113"/>
    </location>
</feature>
<reference evidence="2 3" key="1">
    <citation type="submission" date="2017-12" db="EMBL/GenBank/DDBJ databases">
        <authorList>
            <person name="Hurst M.R.H."/>
        </authorList>
    </citation>
    <scope>NUCLEOTIDE SEQUENCE [LARGE SCALE GENOMIC DNA]</scope>
    <source>
        <strain evidence="2 3">SY-3-19</strain>
    </source>
</reference>
<protein>
    <recommendedName>
        <fullName evidence="4">DUF3275 domain-containing protein</fullName>
    </recommendedName>
</protein>
<dbReference type="EMBL" id="PJCH01000016">
    <property type="protein sequence ID" value="PQA85888.1"/>
    <property type="molecule type" value="Genomic_DNA"/>
</dbReference>
<evidence type="ECO:0008006" key="4">
    <source>
        <dbReference type="Google" id="ProtNLM"/>
    </source>
</evidence>
<keyword evidence="3" id="KW-1185">Reference proteome</keyword>
<gene>
    <name evidence="2" type="ORF">CW354_20385</name>
</gene>
<comment type="caution">
    <text evidence="2">The sequence shown here is derived from an EMBL/GenBank/DDBJ whole genome shotgun (WGS) entry which is preliminary data.</text>
</comment>
<evidence type="ECO:0000256" key="1">
    <source>
        <dbReference type="SAM" id="MobiDB-lite"/>
    </source>
</evidence>
<name>A0A2S7K0D2_9PROT</name>
<proteinExistence type="predicted"/>
<dbReference type="OrthoDB" id="8445945at2"/>
<accession>A0A2S7K0D2</accession>
<organism evidence="2 3">
    <name type="scientific">Hyphococcus luteus</name>
    <dbReference type="NCBI Taxonomy" id="2058213"/>
    <lineage>
        <taxon>Bacteria</taxon>
        <taxon>Pseudomonadati</taxon>
        <taxon>Pseudomonadota</taxon>
        <taxon>Alphaproteobacteria</taxon>
        <taxon>Parvularculales</taxon>
        <taxon>Parvularculaceae</taxon>
        <taxon>Hyphococcus</taxon>
    </lineage>
</organism>
<dbReference type="AlphaFoldDB" id="A0A2S7K0D2"/>
<evidence type="ECO:0000313" key="3">
    <source>
        <dbReference type="Proteomes" id="UP000239504"/>
    </source>
</evidence>
<dbReference type="Pfam" id="PF11679">
    <property type="entry name" value="DUF3275"/>
    <property type="match status" value="1"/>
</dbReference>
<dbReference type="RefSeq" id="WP_104831941.1">
    <property type="nucleotide sequence ID" value="NZ_PJCH01000016.1"/>
</dbReference>
<sequence length="205" mass="22641">MTTRNTVLVEGTLFVKSIHGQFGRFNVGKLVCPFGEFCIKDKIIDQYEEGAYEGAFELGNVFQAERRVAGGGYIIELRARLDAMTLFDEASLPDDAPVGVSETDPIEEDEDVSGAEAIGDDKPKSLLKRKVASQPAEKPAAGETDARDASGLSRADLFGPLWPLGETVKLDATVDRAVFRRQRDVLKQLGYRFQSKDQIWRLIAE</sequence>
<evidence type="ECO:0000313" key="2">
    <source>
        <dbReference type="EMBL" id="PQA85888.1"/>
    </source>
</evidence>
<feature type="region of interest" description="Disordered" evidence="1">
    <location>
        <begin position="94"/>
        <end position="149"/>
    </location>
</feature>
<dbReference type="InterPro" id="IPR021693">
    <property type="entry name" value="DUF3275"/>
</dbReference>